<dbReference type="Gene3D" id="3.10.350.10">
    <property type="entry name" value="LysM domain"/>
    <property type="match status" value="1"/>
</dbReference>
<organism evidence="2 3">
    <name type="scientific">Desulfofarcimen acetoxidans (strain ATCC 49208 / DSM 771 / KCTC 5769 / VKM B-1644 / 5575)</name>
    <name type="common">Desulfotomaculum acetoxidans</name>
    <dbReference type="NCBI Taxonomy" id="485916"/>
    <lineage>
        <taxon>Bacteria</taxon>
        <taxon>Bacillati</taxon>
        <taxon>Bacillota</taxon>
        <taxon>Clostridia</taxon>
        <taxon>Eubacteriales</taxon>
        <taxon>Peptococcaceae</taxon>
        <taxon>Desulfofarcimen</taxon>
    </lineage>
</organism>
<dbReference type="KEGG" id="dae:Dtox_4246"/>
<dbReference type="STRING" id="485916.Dtox_4246"/>
<dbReference type="PANTHER" id="PTHR34700:SF4">
    <property type="entry name" value="PHAGE-LIKE ELEMENT PBSX PROTEIN XKDP"/>
    <property type="match status" value="1"/>
</dbReference>
<dbReference type="HOGENOM" id="CLU_077348_0_0_9"/>
<protein>
    <submittedName>
        <fullName evidence="2">Peptidoglycan-binding LysM</fullName>
    </submittedName>
</protein>
<accession>C8VZG8</accession>
<dbReference type="InterPro" id="IPR052196">
    <property type="entry name" value="Bact_Kbp"/>
</dbReference>
<sequence>MDFYLIDPGGPQLQLPVNPGEVTIRREKQYETTNIINLGEVDFPTGEKVKEISFSSFFPVYYDSSYCSYQDIPDPQEAMNQLTSWAMGRSPVRLIITNTIINVLILVAAHISTFKGGEPGDVYYDLTCRTWREIKVRTTAEAAAPADIGGVAANESRPDLKPVPMKIKVKPGDSLWAIAKLQYGDGGRWREIYEANKDIIGPDPTLIASGIQLVVPA</sequence>
<gene>
    <name evidence="2" type="ordered locus">Dtox_4246</name>
</gene>
<evidence type="ECO:0000259" key="1">
    <source>
        <dbReference type="PROSITE" id="PS51782"/>
    </source>
</evidence>
<feature type="domain" description="LysM" evidence="1">
    <location>
        <begin position="165"/>
        <end position="215"/>
    </location>
</feature>
<name>C8VZG8_DESAS</name>
<dbReference type="PROSITE" id="PS51782">
    <property type="entry name" value="LYSM"/>
    <property type="match status" value="1"/>
</dbReference>
<reference evidence="2 3" key="1">
    <citation type="journal article" date="2009" name="Stand. Genomic Sci.">
        <title>Complete genome sequence of Desulfotomaculum acetoxidans type strain (5575).</title>
        <authorList>
            <person name="Spring S."/>
            <person name="Lapidus A."/>
            <person name="Schroder M."/>
            <person name="Gleim D."/>
            <person name="Sims D."/>
            <person name="Meincke L."/>
            <person name="Glavina Del Rio T."/>
            <person name="Tice H."/>
            <person name="Copeland A."/>
            <person name="Cheng J.F."/>
            <person name="Lucas S."/>
            <person name="Chen F."/>
            <person name="Nolan M."/>
            <person name="Bruce D."/>
            <person name="Goodwin L."/>
            <person name="Pitluck S."/>
            <person name="Ivanova N."/>
            <person name="Mavromatis K."/>
            <person name="Mikhailova N."/>
            <person name="Pati A."/>
            <person name="Chen A."/>
            <person name="Palaniappan K."/>
            <person name="Land M."/>
            <person name="Hauser L."/>
            <person name="Chang Y.J."/>
            <person name="Jeffries C.D."/>
            <person name="Chain P."/>
            <person name="Saunders E."/>
            <person name="Brettin T."/>
            <person name="Detter J.C."/>
            <person name="Goker M."/>
            <person name="Bristow J."/>
            <person name="Eisen J.A."/>
            <person name="Markowitz V."/>
            <person name="Hugenholtz P."/>
            <person name="Kyrpides N.C."/>
            <person name="Klenk H.P."/>
            <person name="Han C."/>
        </authorList>
    </citation>
    <scope>NUCLEOTIDE SEQUENCE [LARGE SCALE GENOMIC DNA]</scope>
    <source>
        <strain evidence="3">ATCC 49208 / DSM 771 / VKM B-1644</strain>
    </source>
</reference>
<dbReference type="eggNOG" id="COG1652">
    <property type="taxonomic scope" value="Bacteria"/>
</dbReference>
<dbReference type="CDD" id="cd00118">
    <property type="entry name" value="LysM"/>
    <property type="match status" value="1"/>
</dbReference>
<dbReference type="InterPro" id="IPR018392">
    <property type="entry name" value="LysM"/>
</dbReference>
<dbReference type="AlphaFoldDB" id="C8VZG8"/>
<dbReference type="OrthoDB" id="9800780at2"/>
<proteinExistence type="predicted"/>
<dbReference type="InterPro" id="IPR036779">
    <property type="entry name" value="LysM_dom_sf"/>
</dbReference>
<dbReference type="RefSeq" id="WP_015759583.1">
    <property type="nucleotide sequence ID" value="NC_013216.1"/>
</dbReference>
<dbReference type="PANTHER" id="PTHR34700">
    <property type="entry name" value="POTASSIUM BINDING PROTEIN KBP"/>
    <property type="match status" value="1"/>
</dbReference>
<keyword evidence="3" id="KW-1185">Reference proteome</keyword>
<dbReference type="EMBL" id="CP001720">
    <property type="protein sequence ID" value="ACV64913.1"/>
    <property type="molecule type" value="Genomic_DNA"/>
</dbReference>
<dbReference type="Proteomes" id="UP000002217">
    <property type="component" value="Chromosome"/>
</dbReference>
<evidence type="ECO:0000313" key="2">
    <source>
        <dbReference type="EMBL" id="ACV64913.1"/>
    </source>
</evidence>
<dbReference type="Pfam" id="PF01476">
    <property type="entry name" value="LysM"/>
    <property type="match status" value="1"/>
</dbReference>
<dbReference type="SMART" id="SM00257">
    <property type="entry name" value="LysM"/>
    <property type="match status" value="1"/>
</dbReference>
<evidence type="ECO:0000313" key="3">
    <source>
        <dbReference type="Proteomes" id="UP000002217"/>
    </source>
</evidence>